<dbReference type="InterPro" id="IPR013783">
    <property type="entry name" value="Ig-like_fold"/>
</dbReference>
<feature type="chain" id="PRO_5021863205" evidence="2">
    <location>
        <begin position="26"/>
        <end position="2070"/>
    </location>
</feature>
<keyword evidence="2" id="KW-0732">Signal</keyword>
<dbReference type="InterPro" id="IPR047565">
    <property type="entry name" value="Alpha-macroglob_thiol-ester_cl"/>
</dbReference>
<dbReference type="Pfam" id="PF17973">
    <property type="entry name" value="bMG10"/>
    <property type="match status" value="1"/>
</dbReference>
<evidence type="ECO:0000313" key="5">
    <source>
        <dbReference type="EMBL" id="QDU90092.1"/>
    </source>
</evidence>
<evidence type="ECO:0000259" key="3">
    <source>
        <dbReference type="SMART" id="SM01359"/>
    </source>
</evidence>
<dbReference type="Gene3D" id="1.50.10.20">
    <property type="match status" value="1"/>
</dbReference>
<evidence type="ECO:0000256" key="2">
    <source>
        <dbReference type="SAM" id="SignalP"/>
    </source>
</evidence>
<sequence length="2070" mass="228314" precursor="true">MTLLPRRAHALLLVPVLAGISLLMAASPPPDGQKAAKTLIEAGNHAEAYDTLLRTLRAPTADPAELATAVQWAIDCLQRLNRINEADALLAEVAQRYPKQPKVLAAIARETLSLPHYGFLVSGEFRRGQHRGGGRVVNAFERDRVRALGLLEQAIAADPKQTDANIWRMLSDALMGQSQGGGAWRLQLLTDLAELPDYEEGWGQARSASGAPVDEQGEPIYYNTPDGWQAAANDGERWRWALAQWANEGPYARSSATSKRIDFLRSQFGVETLQQWSAWFGRGREDQSAKSSTFALHTLGEDETIARLATGVKRFKLPDDHNPIKLLQSELAIGEQEENESLTAGAASQLAEVFENRRQYPRAAEYWRTALEHLKGDQNASPRENARQHIAQIEKPWGQFEGAAMQPAGRGAVVSYRFRNGDSVEMTAQVVKVDALLKDVKAYLESSPNQLEWQKVNVDSIGYRLVEQEETKYLGEEVARWTAELKPAELHFDRRTDLTTPLQEAGAYLVTAKLKDGNTSKIVVWVADAAIAQKNASGKSLYYVADAVSGQPIAGAQLELFGYRQVQEGQRNRFRVETDRITETTSAQGLSTVAIPTKPGGNQYQWLVTARAADGRFAFLGFNGYWLPERSQQSLNQTKAIVITDRPVYRPGQPVHGKAWVARAAYDLPDGPNEFAHKSFAVELFDPKNDRIEQKTIVSNAQGGLQFDYELPEGCTLGVYRWSITGHGQGTFRVEEYKKPEYEVTVDAPADPVRLGQPFEATIRANYYFGSPVTSATVKYKVTRTTRDQHWFPPSPWDWLYGPGYWWFGDDYAWYPGFARWGCPPPRPWWGWHRPDAPEVVAEGEAPIGADGTLKVPVETALAKELHGDSDHEYQVTAEVVDASRRTIVGTGSVVVARRAFEVFVWLDRGYFRVGDTATASVAVRRPDGKPVQGMGKLRLLRVTYPADNPAGDEPNKAIEPIETEVSAWDLATDAEGRAELKIKASEPGQYRLAYEMKDSADRRIEGAILFTIVGEGFDGSQFEFNDLELVLDKKTYAPGDKVRLQVNTARTGSSVLLFVRPEGGVYPQPQLVKLAGKSTIVEIEVAQGDMPNFFVEGLTIADAKLHTVVRSVVVPPEKRVLNVEASPSAPAYKPGQEAKIKLRVTGADGEPVTGETVVAIYDKSIDAIAGGSNVPDIREHFWKWRRDHTAQTTTNLSRYEGNLIPKGAVGMQFIGVFGYSVPEETGNLEWDTSSVSGGFGGGGRREMMMSGRAMPMSAAAPAMEMQFGMADGAPAPAMRMAKEAAGEAPAAEVQPTVRTNFADTALWVGSLEVGADGLAEVDLTMPENLTAWRIRAWTMSAGTRVGEASTEVVTRKNLLVRLQQPRFLVETDEVVLSANVHNYLDSAKQVRVKLELDGGVLSPIDGTESTIEVPAGEDRRVDWRVRATGEGEATVRVLALTDEESDAMQLKLPVVVHGMQKLEARSGVIAADGKSGTFEFTVPEKRRPAQSRLEVRFSPTLAGAMLDALPFLIDYPHGCTEQTLNRFLPAVVTQQTLQRMGIDLAAVKGGANLNPQEIGDPDKRAEGWQRYDRSPVFDQAQLDTIVKTGVRRLADMQLSDGGWGWFSGWGEHASAHTTAVVVRGLLVAKANDVAIPEEVVNRGVEWLGRHQKEQLAALANVDDKGRPKDKDKPYKLYADNADALVQLVLAQAGKPSDAMRTRLDRDRTKLSPYGVALFGLSLQAEGAKLDGANGPKDQMLATAIRNLRQFVVEDDENQTAWLNLGQSPWWFWYGSEIETQAAFLKLLSATEPDGELASRLVKYLLNNRKHASYWDSTRDTALVVEAMADYLKATGQAKPDMAIEVWIDGQKQRDVRVTADNLFSFDNTVVIEGAALEAGRHTIELRKQGAGRLYYNGYLSLFTMEDDLRAAGLEVKASRKLYKLAPVEATADVAGARGQAISHEVEKYDRTEIVNLGEVASGDLVEVELTLNSKNDYEYLIITDPKAAGFEPVDLRSGYNGNDLGAYVEFRDRTVDFFARRLARGQHSVRYRLRAETPGKFSALPTVIQAMYAPELRGNSDELRVRVVE</sequence>
<dbReference type="InterPro" id="IPR008930">
    <property type="entry name" value="Terpenoid_cyclase/PrenylTrfase"/>
</dbReference>
<dbReference type="SMART" id="SM01359">
    <property type="entry name" value="A2M_N_2"/>
    <property type="match status" value="1"/>
</dbReference>
<dbReference type="RefSeq" id="WP_145287911.1">
    <property type="nucleotide sequence ID" value="NZ_CP036291.1"/>
</dbReference>
<feature type="domain" description="Alpha-2-macroglobulin" evidence="4">
    <location>
        <begin position="1305"/>
        <end position="1395"/>
    </location>
</feature>
<feature type="domain" description="Alpha-2-macroglobulin bait region" evidence="3">
    <location>
        <begin position="1028"/>
        <end position="1169"/>
    </location>
</feature>
<dbReference type="SMART" id="SM01360">
    <property type="entry name" value="A2M"/>
    <property type="match status" value="1"/>
</dbReference>
<dbReference type="InterPro" id="IPR002890">
    <property type="entry name" value="MG2"/>
</dbReference>
<dbReference type="Pfam" id="PF07703">
    <property type="entry name" value="A2M_BRD"/>
    <property type="match status" value="1"/>
</dbReference>
<evidence type="ECO:0000259" key="4">
    <source>
        <dbReference type="SMART" id="SM01360"/>
    </source>
</evidence>
<dbReference type="OrthoDB" id="9767116at2"/>
<dbReference type="InterPro" id="IPR011990">
    <property type="entry name" value="TPR-like_helical_dom_sf"/>
</dbReference>
<dbReference type="InterPro" id="IPR011625">
    <property type="entry name" value="A2M_N_BRD"/>
</dbReference>
<keyword evidence="6" id="KW-1185">Reference proteome</keyword>
<feature type="signal peptide" evidence="2">
    <location>
        <begin position="1"/>
        <end position="25"/>
    </location>
</feature>
<organism evidence="5 6">
    <name type="scientific">Pirellulimonas nuda</name>
    <dbReference type="NCBI Taxonomy" id="2528009"/>
    <lineage>
        <taxon>Bacteria</taxon>
        <taxon>Pseudomonadati</taxon>
        <taxon>Planctomycetota</taxon>
        <taxon>Planctomycetia</taxon>
        <taxon>Pirellulales</taxon>
        <taxon>Lacipirellulaceae</taxon>
        <taxon>Pirellulimonas</taxon>
    </lineage>
</organism>
<accession>A0A518DF79</accession>
<dbReference type="Proteomes" id="UP000317429">
    <property type="component" value="Chromosome"/>
</dbReference>
<dbReference type="PANTHER" id="PTHR40094:SF1">
    <property type="entry name" value="UBIQUITIN DOMAIN-CONTAINING PROTEIN"/>
    <property type="match status" value="1"/>
</dbReference>
<dbReference type="SUPFAM" id="SSF48239">
    <property type="entry name" value="Terpenoid cyclases/Protein prenyltransferases"/>
    <property type="match status" value="1"/>
</dbReference>
<dbReference type="CDD" id="cd02891">
    <property type="entry name" value="A2M_like"/>
    <property type="match status" value="1"/>
</dbReference>
<dbReference type="Gene3D" id="2.60.40.10">
    <property type="entry name" value="Immunoglobulins"/>
    <property type="match status" value="1"/>
</dbReference>
<dbReference type="Pfam" id="PF00207">
    <property type="entry name" value="A2M"/>
    <property type="match status" value="1"/>
</dbReference>
<proteinExistence type="inferred from homology"/>
<evidence type="ECO:0000313" key="6">
    <source>
        <dbReference type="Proteomes" id="UP000317429"/>
    </source>
</evidence>
<reference evidence="5 6" key="1">
    <citation type="submission" date="2019-02" db="EMBL/GenBank/DDBJ databases">
        <title>Deep-cultivation of Planctomycetes and their phenomic and genomic characterization uncovers novel biology.</title>
        <authorList>
            <person name="Wiegand S."/>
            <person name="Jogler M."/>
            <person name="Boedeker C."/>
            <person name="Pinto D."/>
            <person name="Vollmers J."/>
            <person name="Rivas-Marin E."/>
            <person name="Kohn T."/>
            <person name="Peeters S.H."/>
            <person name="Heuer A."/>
            <person name="Rast P."/>
            <person name="Oberbeckmann S."/>
            <person name="Bunk B."/>
            <person name="Jeske O."/>
            <person name="Meyerdierks A."/>
            <person name="Storesund J.E."/>
            <person name="Kallscheuer N."/>
            <person name="Luecker S."/>
            <person name="Lage O.M."/>
            <person name="Pohl T."/>
            <person name="Merkel B.J."/>
            <person name="Hornburger P."/>
            <person name="Mueller R.-W."/>
            <person name="Bruemmer F."/>
            <person name="Labrenz M."/>
            <person name="Spormann A.M."/>
            <person name="Op den Camp H."/>
            <person name="Overmann J."/>
            <person name="Amann R."/>
            <person name="Jetten M.S.M."/>
            <person name="Mascher T."/>
            <person name="Medema M.H."/>
            <person name="Devos D.P."/>
            <person name="Kaster A.-K."/>
            <person name="Ovreas L."/>
            <person name="Rohde M."/>
            <person name="Galperin M.Y."/>
            <person name="Jogler C."/>
        </authorList>
    </citation>
    <scope>NUCLEOTIDE SEQUENCE [LARGE SCALE GENOMIC DNA]</scope>
    <source>
        <strain evidence="5 6">Pla175</strain>
    </source>
</reference>
<dbReference type="KEGG" id="pnd:Pla175_34920"/>
<evidence type="ECO:0000256" key="1">
    <source>
        <dbReference type="ARBA" id="ARBA00010556"/>
    </source>
</evidence>
<dbReference type="InterPro" id="IPR001599">
    <property type="entry name" value="Macroglobln_a2"/>
</dbReference>
<dbReference type="Gene3D" id="2.60.40.1930">
    <property type="match status" value="1"/>
</dbReference>
<protein>
    <submittedName>
        <fullName evidence="5">MG2 domain protein</fullName>
    </submittedName>
</protein>
<dbReference type="EMBL" id="CP036291">
    <property type="protein sequence ID" value="QDU90092.1"/>
    <property type="molecule type" value="Genomic_DNA"/>
</dbReference>
<dbReference type="Gene3D" id="2.20.130.20">
    <property type="match status" value="1"/>
</dbReference>
<name>A0A518DF79_9BACT</name>
<dbReference type="PANTHER" id="PTHR40094">
    <property type="entry name" value="ALPHA-2-MACROGLOBULIN HOMOLOG"/>
    <property type="match status" value="1"/>
</dbReference>
<dbReference type="InterPro" id="IPR041246">
    <property type="entry name" value="Bact_MG10"/>
</dbReference>
<dbReference type="Gene3D" id="1.25.40.10">
    <property type="entry name" value="Tetratricopeptide repeat domain"/>
    <property type="match status" value="1"/>
</dbReference>
<gene>
    <name evidence="5" type="ORF">Pla175_34920</name>
</gene>
<dbReference type="SMART" id="SM01419">
    <property type="entry name" value="Thiol-ester_cl"/>
    <property type="match status" value="1"/>
</dbReference>
<dbReference type="Pfam" id="PF01835">
    <property type="entry name" value="MG2"/>
    <property type="match status" value="1"/>
</dbReference>
<comment type="similarity">
    <text evidence="1">Belongs to the protease inhibitor I39 (alpha-2-macroglobulin) family. Bacterial alpha-2-macroglobulin subfamily.</text>
</comment>
<dbReference type="GO" id="GO:0004866">
    <property type="term" value="F:endopeptidase inhibitor activity"/>
    <property type="evidence" value="ECO:0007669"/>
    <property type="project" value="InterPro"/>
</dbReference>
<dbReference type="InterPro" id="IPR051802">
    <property type="entry name" value="YfhM-like"/>
</dbReference>